<protein>
    <recommendedName>
        <fullName evidence="4">protein-serine/threonine phosphatase</fullName>
        <ecNumber evidence="4">3.1.3.16</ecNumber>
    </recommendedName>
</protein>
<keyword evidence="5" id="KW-0479">Metal-binding</keyword>
<dbReference type="Gramene" id="PSAT_LOCUS10098_t1">
    <property type="protein sequence ID" value="CAL5190021.1"/>
    <property type="gene ID" value="PSAT_LOCUS10098"/>
</dbReference>
<keyword evidence="6 10" id="KW-0378">Hydrolase</keyword>
<evidence type="ECO:0000313" key="13">
    <source>
        <dbReference type="Proteomes" id="UP001058974"/>
    </source>
</evidence>
<dbReference type="EMBL" id="JAMSHJ010000002">
    <property type="protein sequence ID" value="KAI5434394.1"/>
    <property type="molecule type" value="Genomic_DNA"/>
</dbReference>
<dbReference type="Pfam" id="PF00481">
    <property type="entry name" value="PP2C"/>
    <property type="match status" value="1"/>
</dbReference>
<keyword evidence="13" id="KW-1185">Reference proteome</keyword>
<organism evidence="12 13">
    <name type="scientific">Pisum sativum</name>
    <name type="common">Garden pea</name>
    <name type="synonym">Lathyrus oleraceus</name>
    <dbReference type="NCBI Taxonomy" id="3888"/>
    <lineage>
        <taxon>Eukaryota</taxon>
        <taxon>Viridiplantae</taxon>
        <taxon>Streptophyta</taxon>
        <taxon>Embryophyta</taxon>
        <taxon>Tracheophyta</taxon>
        <taxon>Spermatophyta</taxon>
        <taxon>Magnoliopsida</taxon>
        <taxon>eudicotyledons</taxon>
        <taxon>Gunneridae</taxon>
        <taxon>Pentapetalae</taxon>
        <taxon>rosids</taxon>
        <taxon>fabids</taxon>
        <taxon>Fabales</taxon>
        <taxon>Fabaceae</taxon>
        <taxon>Papilionoideae</taxon>
        <taxon>50 kb inversion clade</taxon>
        <taxon>NPAAA clade</taxon>
        <taxon>Hologalegina</taxon>
        <taxon>IRL clade</taxon>
        <taxon>Fabeae</taxon>
        <taxon>Lathyrus</taxon>
    </lineage>
</organism>
<evidence type="ECO:0000256" key="6">
    <source>
        <dbReference type="ARBA" id="ARBA00022801"/>
    </source>
</evidence>
<evidence type="ECO:0000256" key="10">
    <source>
        <dbReference type="RuleBase" id="RU003465"/>
    </source>
</evidence>
<dbReference type="Proteomes" id="UP001058974">
    <property type="component" value="Chromosome 2"/>
</dbReference>
<comment type="caution">
    <text evidence="12">The sequence shown here is derived from an EMBL/GenBank/DDBJ whole genome shotgun (WGS) entry which is preliminary data.</text>
</comment>
<dbReference type="GO" id="GO:0004722">
    <property type="term" value="F:protein serine/threonine phosphatase activity"/>
    <property type="evidence" value="ECO:0007669"/>
    <property type="project" value="UniProtKB-EC"/>
</dbReference>
<dbReference type="CDD" id="cd00143">
    <property type="entry name" value="PP2Cc"/>
    <property type="match status" value="1"/>
</dbReference>
<dbReference type="SUPFAM" id="SSF81606">
    <property type="entry name" value="PP2C-like"/>
    <property type="match status" value="1"/>
</dbReference>
<evidence type="ECO:0000256" key="2">
    <source>
        <dbReference type="ARBA" id="ARBA00001946"/>
    </source>
</evidence>
<sequence>MAEICCGVVGAGETPTPNIEPNSRPSRRRSLDFLPLKYLADVAIPTENISRKRQKLDLVVSLPPPRECENTVDTVEVAVANCVNVSELENEVVVAEECPKYGITSVCGRRRDMEDAVSVHPSFCKEKNEQNKKPFHFFGVYDGHGCSHVATMCKQRLHEIVDDEVNKEKEKEKFDWKSTMEKSFIRMDEEVLKSSKTTQSFTCKCELQTPHCDAVGSTAVVAVVTPEKIIVSNCGDSRAVLCRNGVAIPLSSDHKPDRPDELDRINSAGGRVIYWDGARVLGVLAMSRAIGDNYLKPYVISEPEVTVTERSDEDECLILASDGLWDVVQNETACRVVQMCLKAEKTVSPPESPGNDVVGDGSDKACSDASILLTKLALARHSSDNVSVVVIDLRRHQHQR</sequence>
<evidence type="ECO:0000256" key="5">
    <source>
        <dbReference type="ARBA" id="ARBA00022723"/>
    </source>
</evidence>
<name>A0A9D5B9R9_PEA</name>
<dbReference type="InterPro" id="IPR001932">
    <property type="entry name" value="PPM-type_phosphatase-like_dom"/>
</dbReference>
<dbReference type="PANTHER" id="PTHR47992">
    <property type="entry name" value="PROTEIN PHOSPHATASE"/>
    <property type="match status" value="1"/>
</dbReference>
<reference evidence="12 13" key="1">
    <citation type="journal article" date="2022" name="Nat. Genet.">
        <title>Improved pea reference genome and pan-genome highlight genomic features and evolutionary characteristics.</title>
        <authorList>
            <person name="Yang T."/>
            <person name="Liu R."/>
            <person name="Luo Y."/>
            <person name="Hu S."/>
            <person name="Wang D."/>
            <person name="Wang C."/>
            <person name="Pandey M.K."/>
            <person name="Ge S."/>
            <person name="Xu Q."/>
            <person name="Li N."/>
            <person name="Li G."/>
            <person name="Huang Y."/>
            <person name="Saxena R.K."/>
            <person name="Ji Y."/>
            <person name="Li M."/>
            <person name="Yan X."/>
            <person name="He Y."/>
            <person name="Liu Y."/>
            <person name="Wang X."/>
            <person name="Xiang C."/>
            <person name="Varshney R.K."/>
            <person name="Ding H."/>
            <person name="Gao S."/>
            <person name="Zong X."/>
        </authorList>
    </citation>
    <scope>NUCLEOTIDE SEQUENCE [LARGE SCALE GENOMIC DNA]</scope>
    <source>
        <strain evidence="12 13">cv. Zhongwan 6</strain>
    </source>
</reference>
<dbReference type="EC" id="3.1.3.16" evidence="4"/>
<dbReference type="Gramene" id="Psat02G0129200-T1">
    <property type="protein sequence ID" value="KAI5434394.1"/>
    <property type="gene ID" value="KIW84_021292"/>
</dbReference>
<dbReference type="AlphaFoldDB" id="A0A9D5B9R9"/>
<dbReference type="OrthoDB" id="10264738at2759"/>
<dbReference type="InterPro" id="IPR015655">
    <property type="entry name" value="PP2C"/>
</dbReference>
<comment type="cofactor">
    <cofactor evidence="1">
        <name>Mn(2+)</name>
        <dbReference type="ChEBI" id="CHEBI:29035"/>
    </cofactor>
</comment>
<comment type="similarity">
    <text evidence="3 10">Belongs to the PP2C family.</text>
</comment>
<evidence type="ECO:0000256" key="7">
    <source>
        <dbReference type="ARBA" id="ARBA00022842"/>
    </source>
</evidence>
<comment type="cofactor">
    <cofactor evidence="2">
        <name>Mg(2+)</name>
        <dbReference type="ChEBI" id="CHEBI:18420"/>
    </cofactor>
</comment>
<accession>A0A9D5B9R9</accession>
<evidence type="ECO:0000256" key="3">
    <source>
        <dbReference type="ARBA" id="ARBA00006702"/>
    </source>
</evidence>
<keyword evidence="7" id="KW-0460">Magnesium</keyword>
<dbReference type="SMART" id="SM00332">
    <property type="entry name" value="PP2Cc"/>
    <property type="match status" value="1"/>
</dbReference>
<proteinExistence type="inferred from homology"/>
<evidence type="ECO:0000256" key="8">
    <source>
        <dbReference type="ARBA" id="ARBA00022912"/>
    </source>
</evidence>
<gene>
    <name evidence="12" type="ORF">KIW84_021292</name>
</gene>
<dbReference type="Gene3D" id="3.60.40.10">
    <property type="entry name" value="PPM-type phosphatase domain"/>
    <property type="match status" value="1"/>
</dbReference>
<dbReference type="GO" id="GO:0009788">
    <property type="term" value="P:negative regulation of abscisic acid-activated signaling pathway"/>
    <property type="evidence" value="ECO:0007669"/>
    <property type="project" value="UniProtKB-ARBA"/>
</dbReference>
<evidence type="ECO:0000259" key="11">
    <source>
        <dbReference type="PROSITE" id="PS51746"/>
    </source>
</evidence>
<dbReference type="FunFam" id="3.60.40.10:FF:000065">
    <property type="entry name" value="Protein phosphatase 2C 37"/>
    <property type="match status" value="1"/>
</dbReference>
<dbReference type="InterPro" id="IPR000222">
    <property type="entry name" value="PP2C_BS"/>
</dbReference>
<evidence type="ECO:0000256" key="4">
    <source>
        <dbReference type="ARBA" id="ARBA00013081"/>
    </source>
</evidence>
<evidence type="ECO:0000256" key="9">
    <source>
        <dbReference type="ARBA" id="ARBA00023211"/>
    </source>
</evidence>
<dbReference type="PROSITE" id="PS01032">
    <property type="entry name" value="PPM_1"/>
    <property type="match status" value="1"/>
</dbReference>
<keyword evidence="8 10" id="KW-0904">Protein phosphatase</keyword>
<keyword evidence="9" id="KW-0464">Manganese</keyword>
<dbReference type="PROSITE" id="PS51746">
    <property type="entry name" value="PPM_2"/>
    <property type="match status" value="1"/>
</dbReference>
<feature type="domain" description="PPM-type phosphatase" evidence="11">
    <location>
        <begin position="100"/>
        <end position="393"/>
    </location>
</feature>
<dbReference type="InterPro" id="IPR036457">
    <property type="entry name" value="PPM-type-like_dom_sf"/>
</dbReference>
<evidence type="ECO:0000256" key="1">
    <source>
        <dbReference type="ARBA" id="ARBA00001936"/>
    </source>
</evidence>
<dbReference type="GO" id="GO:0046872">
    <property type="term" value="F:metal ion binding"/>
    <property type="evidence" value="ECO:0007669"/>
    <property type="project" value="UniProtKB-KW"/>
</dbReference>
<evidence type="ECO:0000313" key="12">
    <source>
        <dbReference type="EMBL" id="KAI5434394.1"/>
    </source>
</evidence>